<dbReference type="Pfam" id="PF00076">
    <property type="entry name" value="RRM_1"/>
    <property type="match status" value="1"/>
</dbReference>
<evidence type="ECO:0000313" key="6">
    <source>
        <dbReference type="EMBL" id="KAJ3223050.1"/>
    </source>
</evidence>
<dbReference type="PROSITE" id="PS50158">
    <property type="entry name" value="ZF_CCHC"/>
    <property type="match status" value="3"/>
</dbReference>
<feature type="compositionally biased region" description="Basic and acidic residues" evidence="3">
    <location>
        <begin position="316"/>
        <end position="329"/>
    </location>
</feature>
<feature type="region of interest" description="Disordered" evidence="3">
    <location>
        <begin position="230"/>
        <end position="370"/>
    </location>
</feature>
<evidence type="ECO:0000313" key="7">
    <source>
        <dbReference type="Proteomes" id="UP001211065"/>
    </source>
</evidence>
<evidence type="ECO:0000256" key="2">
    <source>
        <dbReference type="PROSITE-ProRule" id="PRU00176"/>
    </source>
</evidence>
<keyword evidence="1" id="KW-0479">Metal-binding</keyword>
<reference evidence="6" key="1">
    <citation type="submission" date="2020-05" db="EMBL/GenBank/DDBJ databases">
        <title>Phylogenomic resolution of chytrid fungi.</title>
        <authorList>
            <person name="Stajich J.E."/>
            <person name="Amses K."/>
            <person name="Simmons R."/>
            <person name="Seto K."/>
            <person name="Myers J."/>
            <person name="Bonds A."/>
            <person name="Quandt C.A."/>
            <person name="Barry K."/>
            <person name="Liu P."/>
            <person name="Grigoriev I."/>
            <person name="Longcore J.E."/>
            <person name="James T.Y."/>
        </authorList>
    </citation>
    <scope>NUCLEOTIDE SEQUENCE</scope>
    <source>
        <strain evidence="6">JEL0476</strain>
    </source>
</reference>
<keyword evidence="1" id="KW-0862">Zinc</keyword>
<evidence type="ECO:0000259" key="5">
    <source>
        <dbReference type="PROSITE" id="PS50158"/>
    </source>
</evidence>
<dbReference type="SUPFAM" id="SSF57756">
    <property type="entry name" value="Retrovirus zinc finger-like domains"/>
    <property type="match status" value="1"/>
</dbReference>
<dbReference type="InterPro" id="IPR012677">
    <property type="entry name" value="Nucleotide-bd_a/b_plait_sf"/>
</dbReference>
<protein>
    <submittedName>
        <fullName evidence="6">Uncharacterized protein</fullName>
    </submittedName>
</protein>
<feature type="domain" description="RRM" evidence="4">
    <location>
        <begin position="24"/>
        <end position="95"/>
    </location>
</feature>
<feature type="domain" description="CCHC-type" evidence="5">
    <location>
        <begin position="127"/>
        <end position="142"/>
    </location>
</feature>
<organism evidence="6 7">
    <name type="scientific">Clydaea vesicula</name>
    <dbReference type="NCBI Taxonomy" id="447962"/>
    <lineage>
        <taxon>Eukaryota</taxon>
        <taxon>Fungi</taxon>
        <taxon>Fungi incertae sedis</taxon>
        <taxon>Chytridiomycota</taxon>
        <taxon>Chytridiomycota incertae sedis</taxon>
        <taxon>Chytridiomycetes</taxon>
        <taxon>Lobulomycetales</taxon>
        <taxon>Lobulomycetaceae</taxon>
        <taxon>Clydaea</taxon>
    </lineage>
</organism>
<dbReference type="InterPro" id="IPR036875">
    <property type="entry name" value="Znf_CCHC_sf"/>
</dbReference>
<proteinExistence type="predicted"/>
<dbReference type="Gene3D" id="3.30.70.330">
    <property type="match status" value="1"/>
</dbReference>
<evidence type="ECO:0000259" key="4">
    <source>
        <dbReference type="PROSITE" id="PS50102"/>
    </source>
</evidence>
<dbReference type="EMBL" id="JADGJW010000146">
    <property type="protein sequence ID" value="KAJ3223050.1"/>
    <property type="molecule type" value="Genomic_DNA"/>
</dbReference>
<comment type="caution">
    <text evidence="6">The sequence shown here is derived from an EMBL/GenBank/DDBJ whole genome shotgun (WGS) entry which is preliminary data.</text>
</comment>
<dbReference type="SUPFAM" id="SSF54928">
    <property type="entry name" value="RNA-binding domain, RBD"/>
    <property type="match status" value="1"/>
</dbReference>
<dbReference type="GO" id="GO:0003723">
    <property type="term" value="F:RNA binding"/>
    <property type="evidence" value="ECO:0007669"/>
    <property type="project" value="UniProtKB-UniRule"/>
</dbReference>
<dbReference type="InterPro" id="IPR000504">
    <property type="entry name" value="RRM_dom"/>
</dbReference>
<evidence type="ECO:0000256" key="1">
    <source>
        <dbReference type="PROSITE-ProRule" id="PRU00047"/>
    </source>
</evidence>
<dbReference type="AlphaFoldDB" id="A0AAD5U6K8"/>
<dbReference type="PROSITE" id="PS50102">
    <property type="entry name" value="RRM"/>
    <property type="match status" value="1"/>
</dbReference>
<keyword evidence="1" id="KW-0863">Zinc-finger</keyword>
<keyword evidence="2" id="KW-0694">RNA-binding</keyword>
<dbReference type="SMART" id="SM00360">
    <property type="entry name" value="RRM"/>
    <property type="match status" value="1"/>
</dbReference>
<accession>A0AAD5U6K8</accession>
<dbReference type="Gene3D" id="4.10.60.10">
    <property type="entry name" value="Zinc finger, CCHC-type"/>
    <property type="match status" value="2"/>
</dbReference>
<dbReference type="SMART" id="SM00343">
    <property type="entry name" value="ZnF_C2HC"/>
    <property type="match status" value="3"/>
</dbReference>
<dbReference type="PANTHER" id="PTHR48038:SF1">
    <property type="entry name" value="RIBONUCLEOPROTEIN RB97D"/>
    <property type="match status" value="1"/>
</dbReference>
<keyword evidence="7" id="KW-1185">Reference proteome</keyword>
<dbReference type="Pfam" id="PF00098">
    <property type="entry name" value="zf-CCHC"/>
    <property type="match status" value="2"/>
</dbReference>
<feature type="domain" description="CCHC-type" evidence="5">
    <location>
        <begin position="154"/>
        <end position="168"/>
    </location>
</feature>
<dbReference type="GO" id="GO:0008270">
    <property type="term" value="F:zinc ion binding"/>
    <property type="evidence" value="ECO:0007669"/>
    <property type="project" value="UniProtKB-KW"/>
</dbReference>
<feature type="compositionally biased region" description="Basic and acidic residues" evidence="3">
    <location>
        <begin position="349"/>
        <end position="370"/>
    </location>
</feature>
<feature type="domain" description="CCHC-type" evidence="5">
    <location>
        <begin position="195"/>
        <end position="210"/>
    </location>
</feature>
<dbReference type="InterPro" id="IPR035979">
    <property type="entry name" value="RBD_domain_sf"/>
</dbReference>
<sequence>MLLRSKPQVRFFQIFGKILNNRNKQLYVGKLPNSLNSADLEDMFSKYGRLVQVELKPGGFGFVEFEDPRDAEDAIYALDNRLIEGQRILVEFSKASKTLQTRTQNDGDENYSSHNNPSHLQNSQGNCFLCGSAEHWAKDCPDNKEKGADIRSGKCFSCGEVGHLSRYCQVGKEKLGDSKDGQKIIPNSISAGACCFNCRQPGHIAKYCREGCFRGDRGRAINRSSEHYRRFDYSRSRSRSPFHSRARERYISPVRGQRSISPFNDSGYGRKSPHNERRISPPPFRNTGDRSPVYNRHRSPYYDRRSPLLARGRSPLYERTRTPLYDRSRSPMFERPTRSPFYGRSRSPVYERRRSPLYDRPRSPLYDRPRSPIFSRPRSPFFDKPVSPLFEKRSLRDMSYPRDYSKLREDFSRNY</sequence>
<name>A0AAD5U6K8_9FUNG</name>
<dbReference type="InterPro" id="IPR001878">
    <property type="entry name" value="Znf_CCHC"/>
</dbReference>
<dbReference type="PANTHER" id="PTHR48038">
    <property type="entry name" value="RIBONUCLEOPROTEIN RB97D"/>
    <property type="match status" value="1"/>
</dbReference>
<dbReference type="Proteomes" id="UP001211065">
    <property type="component" value="Unassembled WGS sequence"/>
</dbReference>
<gene>
    <name evidence="6" type="ORF">HK099_001577</name>
</gene>
<evidence type="ECO:0000256" key="3">
    <source>
        <dbReference type="SAM" id="MobiDB-lite"/>
    </source>
</evidence>